<dbReference type="EMBL" id="SMMG02000005">
    <property type="protein sequence ID" value="KAA3474964.1"/>
    <property type="molecule type" value="Genomic_DNA"/>
</dbReference>
<protein>
    <submittedName>
        <fullName evidence="1">Transposon Ty3-I Gag-Pol polyprotein</fullName>
    </submittedName>
</protein>
<dbReference type="PANTHER" id="PTHR33067">
    <property type="entry name" value="RNA-DIRECTED DNA POLYMERASE-RELATED"/>
    <property type="match status" value="1"/>
</dbReference>
<dbReference type="PANTHER" id="PTHR33067:SF35">
    <property type="entry name" value="ASPARTIC PEPTIDASE DDI1-TYPE DOMAIN-CONTAINING PROTEIN"/>
    <property type="match status" value="1"/>
</dbReference>
<reference evidence="2" key="1">
    <citation type="journal article" date="2019" name="Plant Biotechnol. J.">
        <title>Genome sequencing of the Australian wild diploid species Gossypium australe highlights disease resistance and delayed gland morphogenesis.</title>
        <authorList>
            <person name="Cai Y."/>
            <person name="Cai X."/>
            <person name="Wang Q."/>
            <person name="Wang P."/>
            <person name="Zhang Y."/>
            <person name="Cai C."/>
            <person name="Xu Y."/>
            <person name="Wang K."/>
            <person name="Zhou Z."/>
            <person name="Wang C."/>
            <person name="Geng S."/>
            <person name="Li B."/>
            <person name="Dong Q."/>
            <person name="Hou Y."/>
            <person name="Wang H."/>
            <person name="Ai P."/>
            <person name="Liu Z."/>
            <person name="Yi F."/>
            <person name="Sun M."/>
            <person name="An G."/>
            <person name="Cheng J."/>
            <person name="Zhang Y."/>
            <person name="Shi Q."/>
            <person name="Xie Y."/>
            <person name="Shi X."/>
            <person name="Chang Y."/>
            <person name="Huang F."/>
            <person name="Chen Y."/>
            <person name="Hong S."/>
            <person name="Mi L."/>
            <person name="Sun Q."/>
            <person name="Zhang L."/>
            <person name="Zhou B."/>
            <person name="Peng R."/>
            <person name="Zhang X."/>
            <person name="Liu F."/>
        </authorList>
    </citation>
    <scope>NUCLEOTIDE SEQUENCE [LARGE SCALE GENOMIC DNA]</scope>
    <source>
        <strain evidence="2">cv. PA1801</strain>
    </source>
</reference>
<comment type="caution">
    <text evidence="1">The sequence shown here is derived from an EMBL/GenBank/DDBJ whole genome shotgun (WGS) entry which is preliminary data.</text>
</comment>
<evidence type="ECO:0000313" key="2">
    <source>
        <dbReference type="Proteomes" id="UP000325315"/>
    </source>
</evidence>
<name>A0A5B6W176_9ROSI</name>
<gene>
    <name evidence="1" type="ORF">EPI10_025204</name>
</gene>
<dbReference type="AlphaFoldDB" id="A0A5B6W176"/>
<proteinExistence type="predicted"/>
<organism evidence="1 2">
    <name type="scientific">Gossypium australe</name>
    <dbReference type="NCBI Taxonomy" id="47621"/>
    <lineage>
        <taxon>Eukaryota</taxon>
        <taxon>Viridiplantae</taxon>
        <taxon>Streptophyta</taxon>
        <taxon>Embryophyta</taxon>
        <taxon>Tracheophyta</taxon>
        <taxon>Spermatophyta</taxon>
        <taxon>Magnoliopsida</taxon>
        <taxon>eudicotyledons</taxon>
        <taxon>Gunneridae</taxon>
        <taxon>Pentapetalae</taxon>
        <taxon>rosids</taxon>
        <taxon>malvids</taxon>
        <taxon>Malvales</taxon>
        <taxon>Malvaceae</taxon>
        <taxon>Malvoideae</taxon>
        <taxon>Gossypium</taxon>
    </lineage>
</organism>
<accession>A0A5B6W176</accession>
<dbReference type="OrthoDB" id="998961at2759"/>
<keyword evidence="2" id="KW-1185">Reference proteome</keyword>
<sequence>MSVQLADRTIRYPRGVIEDVLVKIDKFMFFVDFVVLDMDEGSEKKPKNHDEEPKQRYDEHVMRTNQFKVGDKILLEKADPRISPSKLESNGSTLCTVLNVFPYDTVEVTNSELETFKVNNTRLKPYFDNNIVDEKEELQLRKPP</sequence>
<evidence type="ECO:0000313" key="1">
    <source>
        <dbReference type="EMBL" id="KAA3474964.1"/>
    </source>
</evidence>
<dbReference type="Proteomes" id="UP000325315">
    <property type="component" value="Unassembled WGS sequence"/>
</dbReference>